<dbReference type="Proteomes" id="UP000823399">
    <property type="component" value="Unassembled WGS sequence"/>
</dbReference>
<dbReference type="AlphaFoldDB" id="A0A9P7JLI9"/>
<evidence type="ECO:0008006" key="3">
    <source>
        <dbReference type="Google" id="ProtNLM"/>
    </source>
</evidence>
<sequence length="173" mass="19641">MLRRKLYRLKRDVPIQNRRCRKSWAGKRCLGGAISETSSSAHSGKLLSVILTLWKNGVRDSNANFSNLVVYRTSGGQVTGVFSNFALSSTRDISLRQERARIVPFAAPGVLSGITKTVIEDKHLYQHDNESFIWVLTWVLFSLQKWQAPEKGKVARWMESVYRLNATTRKLAS</sequence>
<evidence type="ECO:0000313" key="1">
    <source>
        <dbReference type="EMBL" id="KAG2086388.1"/>
    </source>
</evidence>
<dbReference type="RefSeq" id="XP_041284907.1">
    <property type="nucleotide sequence ID" value="XM_041441918.1"/>
</dbReference>
<comment type="caution">
    <text evidence="1">The sequence shown here is derived from an EMBL/GenBank/DDBJ whole genome shotgun (WGS) entry which is preliminary data.</text>
</comment>
<gene>
    <name evidence="1" type="ORF">F5147DRAFT_77695</name>
</gene>
<reference evidence="1" key="1">
    <citation type="journal article" date="2020" name="New Phytol.">
        <title>Comparative genomics reveals dynamic genome evolution in host specialist ectomycorrhizal fungi.</title>
        <authorList>
            <person name="Lofgren L.A."/>
            <person name="Nguyen N.H."/>
            <person name="Vilgalys R."/>
            <person name="Ruytinx J."/>
            <person name="Liao H.L."/>
            <person name="Branco S."/>
            <person name="Kuo A."/>
            <person name="LaButti K."/>
            <person name="Lipzen A."/>
            <person name="Andreopoulos W."/>
            <person name="Pangilinan J."/>
            <person name="Riley R."/>
            <person name="Hundley H."/>
            <person name="Na H."/>
            <person name="Barry K."/>
            <person name="Grigoriev I.V."/>
            <person name="Stajich J.E."/>
            <person name="Kennedy P.G."/>
        </authorList>
    </citation>
    <scope>NUCLEOTIDE SEQUENCE</scope>
    <source>
        <strain evidence="1">FC423</strain>
    </source>
</reference>
<dbReference type="EMBL" id="JABBWM010000146">
    <property type="protein sequence ID" value="KAG2086388.1"/>
    <property type="molecule type" value="Genomic_DNA"/>
</dbReference>
<organism evidence="1 2">
    <name type="scientific">Suillus discolor</name>
    <dbReference type="NCBI Taxonomy" id="1912936"/>
    <lineage>
        <taxon>Eukaryota</taxon>
        <taxon>Fungi</taxon>
        <taxon>Dikarya</taxon>
        <taxon>Basidiomycota</taxon>
        <taxon>Agaricomycotina</taxon>
        <taxon>Agaricomycetes</taxon>
        <taxon>Agaricomycetidae</taxon>
        <taxon>Boletales</taxon>
        <taxon>Suillineae</taxon>
        <taxon>Suillaceae</taxon>
        <taxon>Suillus</taxon>
    </lineage>
</organism>
<dbReference type="OrthoDB" id="5584477at2759"/>
<name>A0A9P7JLI9_9AGAM</name>
<evidence type="ECO:0000313" key="2">
    <source>
        <dbReference type="Proteomes" id="UP000823399"/>
    </source>
</evidence>
<protein>
    <recommendedName>
        <fullName evidence="3">Fungal-type protein kinase domain-containing protein</fullName>
    </recommendedName>
</protein>
<accession>A0A9P7JLI9</accession>
<keyword evidence="2" id="KW-1185">Reference proteome</keyword>
<dbReference type="GeneID" id="64704177"/>
<proteinExistence type="predicted"/>